<gene>
    <name evidence="2" type="ORF">JKL49_01395</name>
</gene>
<accession>A0A974P4R7</accession>
<feature type="compositionally biased region" description="Low complexity" evidence="1">
    <location>
        <begin position="31"/>
        <end position="54"/>
    </location>
</feature>
<dbReference type="AlphaFoldDB" id="A0A974P4R7"/>
<feature type="region of interest" description="Disordered" evidence="1">
    <location>
        <begin position="23"/>
        <end position="54"/>
    </location>
</feature>
<dbReference type="EMBL" id="CP068570">
    <property type="protein sequence ID" value="QQZ50384.1"/>
    <property type="molecule type" value="Genomic_DNA"/>
</dbReference>
<evidence type="ECO:0000256" key="1">
    <source>
        <dbReference type="SAM" id="MobiDB-lite"/>
    </source>
</evidence>
<protein>
    <submittedName>
        <fullName evidence="2">Uncharacterized protein</fullName>
    </submittedName>
</protein>
<name>A0A974P4R7_9CAUL</name>
<organism evidence="2">
    <name type="scientific">Phenylobacterium glaciei</name>
    <dbReference type="NCBI Taxonomy" id="2803784"/>
    <lineage>
        <taxon>Bacteria</taxon>
        <taxon>Pseudomonadati</taxon>
        <taxon>Pseudomonadota</taxon>
        <taxon>Alphaproteobacteria</taxon>
        <taxon>Caulobacterales</taxon>
        <taxon>Caulobacteraceae</taxon>
        <taxon>Phenylobacterium</taxon>
    </lineage>
</organism>
<evidence type="ECO:0000313" key="2">
    <source>
        <dbReference type="EMBL" id="QQZ50384.1"/>
    </source>
</evidence>
<reference evidence="2" key="1">
    <citation type="submission" date="2021-01" db="EMBL/GenBank/DDBJ databases">
        <title>Genome sequence of Phenylobacterium sp. 20VBR1 isolated from a valley glaceir, Ny-Alesund, Svalbard.</title>
        <authorList>
            <person name="Thomas F.A."/>
            <person name="Krishnan K.P."/>
            <person name="Sinha R.K."/>
        </authorList>
    </citation>
    <scope>NUCLEOTIDE SEQUENCE</scope>
    <source>
        <strain evidence="2">20VBR1</strain>
    </source>
</reference>
<proteinExistence type="predicted"/>
<sequence>MNSTGRSGRMVLAMSLSTRPLLPGSTTSVNSSEISASLRRISRAASASATSRTP</sequence>